<protein>
    <submittedName>
        <fullName evidence="2">DUF2280 domain-containing protein</fullName>
    </submittedName>
</protein>
<accession>A0A7U4PBC7</accession>
<dbReference type="AlphaFoldDB" id="A0A7U4PBC7"/>
<dbReference type="RefSeq" id="WP_006027856.1">
    <property type="nucleotide sequence ID" value="NZ_CP013382.1"/>
</dbReference>
<organism evidence="2 3">
    <name type="scientific">Burkholderia humptydooensis</name>
    <dbReference type="NCBI Taxonomy" id="430531"/>
    <lineage>
        <taxon>Bacteria</taxon>
        <taxon>Pseudomonadati</taxon>
        <taxon>Pseudomonadota</taxon>
        <taxon>Betaproteobacteria</taxon>
        <taxon>Burkholderiales</taxon>
        <taxon>Burkholderiaceae</taxon>
        <taxon>Burkholderia</taxon>
        <taxon>pseudomallei group</taxon>
    </lineage>
</organism>
<gene>
    <name evidence="2" type="ORF">I6G56_26610</name>
</gene>
<dbReference type="KEGG" id="bhg:I6G56_26610"/>
<evidence type="ECO:0000313" key="3">
    <source>
        <dbReference type="Proteomes" id="UP000594943"/>
    </source>
</evidence>
<evidence type="ECO:0000313" key="2">
    <source>
        <dbReference type="EMBL" id="QPS45717.1"/>
    </source>
</evidence>
<feature type="region of interest" description="Disordered" evidence="1">
    <location>
        <begin position="117"/>
        <end position="137"/>
    </location>
</feature>
<evidence type="ECO:0000256" key="1">
    <source>
        <dbReference type="SAM" id="MobiDB-lite"/>
    </source>
</evidence>
<dbReference type="InterPro" id="IPR018738">
    <property type="entry name" value="DUF2280"/>
</dbReference>
<sequence length="159" mass="17779">MAALPDAIKVFIVQSLACFDTISRTAKAVREEFGVEVSPQQCERYDPTKRAGQTLSKKYREIFERTREKFLNDTSGIGVSHRAVRLRALDRAVAEAERRNNLPLMAQLLEQAAKESGDAFTNKRRHELTGENGGPIENRTVVVDESQVAAAVAKLEDEY</sequence>
<accession>A0A7T2WZZ9</accession>
<name>A0A7U4PBC7_9BURK</name>
<dbReference type="Pfam" id="PF10045">
    <property type="entry name" value="DUF2280"/>
    <property type="match status" value="1"/>
</dbReference>
<reference evidence="2 3" key="1">
    <citation type="submission" date="2020-12" db="EMBL/GenBank/DDBJ databases">
        <title>FDA dAtabase for Regulatory Grade micrObial Sequences (FDA-ARGOS): Supporting development and validation of Infectious Disease Dx tests.</title>
        <authorList>
            <person name="Nelson B."/>
            <person name="Plummer A."/>
            <person name="Tallon L."/>
            <person name="Sadzewicz L."/>
            <person name="Zhao X."/>
            <person name="Boylan J."/>
            <person name="Ott S."/>
            <person name="Bowen H."/>
            <person name="Vavikolanu K."/>
            <person name="Mehta A."/>
            <person name="Aluvathingal J."/>
            <person name="Nadendla S."/>
            <person name="Myers T."/>
            <person name="Yan Y."/>
            <person name="Sichtig H."/>
        </authorList>
    </citation>
    <scope>NUCLEOTIDE SEQUENCE [LARGE SCALE GENOMIC DNA]</scope>
    <source>
        <strain evidence="2 3">FDAARGOS_899</strain>
    </source>
</reference>
<dbReference type="Proteomes" id="UP000594943">
    <property type="component" value="Chromosome 2"/>
</dbReference>
<dbReference type="EMBL" id="CP065687">
    <property type="protein sequence ID" value="QPS45717.1"/>
    <property type="molecule type" value="Genomic_DNA"/>
</dbReference>
<proteinExistence type="predicted"/>